<keyword evidence="2" id="KW-1185">Reference proteome</keyword>
<comment type="caution">
    <text evidence="1">The sequence shown here is derived from an EMBL/GenBank/DDBJ whole genome shotgun (WGS) entry which is preliminary data.</text>
</comment>
<protein>
    <recommendedName>
        <fullName evidence="3">Methyltransferase family protein</fullName>
    </recommendedName>
</protein>
<dbReference type="Gene3D" id="3.40.50.150">
    <property type="entry name" value="Vaccinia Virus protein VP39"/>
    <property type="match status" value="1"/>
</dbReference>
<dbReference type="InterPro" id="IPR046199">
    <property type="entry name" value="DUF6231"/>
</dbReference>
<dbReference type="InParanoid" id="A0A395JN69"/>
<dbReference type="SUPFAM" id="SSF53335">
    <property type="entry name" value="S-adenosyl-L-methionine-dependent methyltransferases"/>
    <property type="match status" value="1"/>
</dbReference>
<evidence type="ECO:0008006" key="3">
    <source>
        <dbReference type="Google" id="ProtNLM"/>
    </source>
</evidence>
<dbReference type="InterPro" id="IPR029063">
    <property type="entry name" value="SAM-dependent_MTases_sf"/>
</dbReference>
<evidence type="ECO:0000313" key="2">
    <source>
        <dbReference type="Proteomes" id="UP000253083"/>
    </source>
</evidence>
<reference evidence="1 2" key="1">
    <citation type="submission" date="2018-06" db="EMBL/GenBank/DDBJ databases">
        <title>Genomic Encyclopedia of Type Strains, Phase IV (KMG-IV): sequencing the most valuable type-strain genomes for metagenomic binning, comparative biology and taxonomic classification.</title>
        <authorList>
            <person name="Goeker M."/>
        </authorList>
    </citation>
    <scope>NUCLEOTIDE SEQUENCE [LARGE SCALE GENOMIC DNA]</scope>
    <source>
        <strain evidence="1 2">DSM 24032</strain>
    </source>
</reference>
<organism evidence="1 2">
    <name type="scientific">Arenicella xantha</name>
    <dbReference type="NCBI Taxonomy" id="644221"/>
    <lineage>
        <taxon>Bacteria</taxon>
        <taxon>Pseudomonadati</taxon>
        <taxon>Pseudomonadota</taxon>
        <taxon>Gammaproteobacteria</taxon>
        <taxon>Arenicellales</taxon>
        <taxon>Arenicellaceae</taxon>
        <taxon>Arenicella</taxon>
    </lineage>
</organism>
<gene>
    <name evidence="1" type="ORF">DFR28_101115</name>
</gene>
<sequence>MTYPNHALFDIETLINEAQPRSILLLGDVSSDLLNCYVEQKALLQQACTLTHFNSAQVDQVISLEERFDVAVAINLFEHIPKQTGVRLLSRLRDVLTPQYCICLPLANSTADNDQSAPTWQLTELFSFALKKVNEYQTEHGQLGLFKYNIDDYKSTPDWLNPNNWANPNMWDKYRW</sequence>
<dbReference type="Pfam" id="PF19742">
    <property type="entry name" value="DUF6231"/>
    <property type="match status" value="1"/>
</dbReference>
<evidence type="ECO:0000313" key="1">
    <source>
        <dbReference type="EMBL" id="RBP52733.1"/>
    </source>
</evidence>
<name>A0A395JN69_9GAMM</name>
<accession>A0A395JN69</accession>
<dbReference type="EMBL" id="QNRT01000001">
    <property type="protein sequence ID" value="RBP52733.1"/>
    <property type="molecule type" value="Genomic_DNA"/>
</dbReference>
<dbReference type="Proteomes" id="UP000253083">
    <property type="component" value="Unassembled WGS sequence"/>
</dbReference>
<dbReference type="RefSeq" id="WP_113952358.1">
    <property type="nucleotide sequence ID" value="NZ_QNRT01000001.1"/>
</dbReference>
<dbReference type="OrthoDB" id="5609094at2"/>
<proteinExistence type="predicted"/>
<dbReference type="AlphaFoldDB" id="A0A395JN69"/>